<keyword evidence="2" id="KW-1185">Reference proteome</keyword>
<reference evidence="2" key="1">
    <citation type="submission" date="2014-04" db="EMBL/GenBank/DDBJ databases">
        <title>Evolutionary Origins and Diversification of the Mycorrhizal Mutualists.</title>
        <authorList>
            <consortium name="DOE Joint Genome Institute"/>
            <consortium name="Mycorrhizal Genomics Consortium"/>
            <person name="Kohler A."/>
            <person name="Kuo A."/>
            <person name="Nagy L.G."/>
            <person name="Floudas D."/>
            <person name="Copeland A."/>
            <person name="Barry K.W."/>
            <person name="Cichocki N."/>
            <person name="Veneault-Fourrey C."/>
            <person name="LaButti K."/>
            <person name="Lindquist E.A."/>
            <person name="Lipzen A."/>
            <person name="Lundell T."/>
            <person name="Morin E."/>
            <person name="Murat C."/>
            <person name="Riley R."/>
            <person name="Ohm R."/>
            <person name="Sun H."/>
            <person name="Tunlid A."/>
            <person name="Henrissat B."/>
            <person name="Grigoriev I.V."/>
            <person name="Hibbett D.S."/>
            <person name="Martin F."/>
        </authorList>
    </citation>
    <scope>NUCLEOTIDE SEQUENCE [LARGE SCALE GENOMIC DNA]</scope>
    <source>
        <strain evidence="2">FD-334 SS-4</strain>
    </source>
</reference>
<evidence type="ECO:0000313" key="2">
    <source>
        <dbReference type="Proteomes" id="UP000054270"/>
    </source>
</evidence>
<protein>
    <submittedName>
        <fullName evidence="1">Uncharacterized protein</fullName>
    </submittedName>
</protein>
<dbReference type="AlphaFoldDB" id="A0A0D2P8X5"/>
<organism evidence="1 2">
    <name type="scientific">Hypholoma sublateritium (strain FD-334 SS-4)</name>
    <dbReference type="NCBI Taxonomy" id="945553"/>
    <lineage>
        <taxon>Eukaryota</taxon>
        <taxon>Fungi</taxon>
        <taxon>Dikarya</taxon>
        <taxon>Basidiomycota</taxon>
        <taxon>Agaricomycotina</taxon>
        <taxon>Agaricomycetes</taxon>
        <taxon>Agaricomycetidae</taxon>
        <taxon>Agaricales</taxon>
        <taxon>Agaricineae</taxon>
        <taxon>Strophariaceae</taxon>
        <taxon>Hypholoma</taxon>
    </lineage>
</organism>
<dbReference type="EMBL" id="KN817615">
    <property type="protein sequence ID" value="KJA16795.1"/>
    <property type="molecule type" value="Genomic_DNA"/>
</dbReference>
<gene>
    <name evidence="1" type="ORF">HYPSUDRAFT_58050</name>
</gene>
<accession>A0A0D2P8X5</accession>
<sequence>MSSNECSIAPKDRAGNCLCSLCSWVRGLSDSAVELQEEILQHLLWVVSPLTSRELRLSPRVRKLWKVPNGLYLPEDSDEAWEFCEDIQKFQVGILAVHSSIFFGNISILQMPLFQDSGLIKEFQTAFSLLRVQDLSLRCEDALLLRSAIRTWAPSLQYLLILRINLASHGEEDSHYYPWFRETALMKFLEGMIKDFWMSKNSSIKRVYLFFGYDEDLDMGDGLTCVGYRYRIMKLPSGDWRAINIACWSEDPTRNIYGFLYHPFDHLPGILEDDLDFFA</sequence>
<name>A0A0D2P8X5_HYPSF</name>
<evidence type="ECO:0000313" key="1">
    <source>
        <dbReference type="EMBL" id="KJA16795.1"/>
    </source>
</evidence>
<proteinExistence type="predicted"/>
<dbReference type="Proteomes" id="UP000054270">
    <property type="component" value="Unassembled WGS sequence"/>
</dbReference>